<reference evidence="4 5" key="1">
    <citation type="submission" date="2020-03" db="EMBL/GenBank/DDBJ databases">
        <title>Nocardioides sp. nov., isolated from fish.</title>
        <authorList>
            <person name="Hyun D.-W."/>
            <person name="Bae J.-W."/>
        </authorList>
    </citation>
    <scope>NUCLEOTIDE SEQUENCE [LARGE SCALE GENOMIC DNA]</scope>
    <source>
        <strain evidence="4 5">HDW12A</strain>
    </source>
</reference>
<protein>
    <submittedName>
        <fullName evidence="4">MgtC/SapB family protein</fullName>
    </submittedName>
</protein>
<dbReference type="InterPro" id="IPR025105">
    <property type="entry name" value="DUF4010"/>
</dbReference>
<proteinExistence type="predicted"/>
<feature type="domain" description="DUF4010" evidence="3">
    <location>
        <begin position="173"/>
        <end position="379"/>
    </location>
</feature>
<dbReference type="RefSeq" id="WP_166320464.1">
    <property type="nucleotide sequence ID" value="NZ_CP049866.1"/>
</dbReference>
<evidence type="ECO:0000259" key="2">
    <source>
        <dbReference type="Pfam" id="PF02308"/>
    </source>
</evidence>
<dbReference type="EMBL" id="CP049866">
    <property type="protein sequence ID" value="QIK76780.1"/>
    <property type="molecule type" value="Genomic_DNA"/>
</dbReference>
<feature type="transmembrane region" description="Helical" evidence="1">
    <location>
        <begin position="354"/>
        <end position="372"/>
    </location>
</feature>
<organism evidence="4 5">
    <name type="scientific">Nocardioides piscis</name>
    <dbReference type="NCBI Taxonomy" id="2714938"/>
    <lineage>
        <taxon>Bacteria</taxon>
        <taxon>Bacillati</taxon>
        <taxon>Actinomycetota</taxon>
        <taxon>Actinomycetes</taxon>
        <taxon>Propionibacteriales</taxon>
        <taxon>Nocardioidaceae</taxon>
        <taxon>Nocardioides</taxon>
    </lineage>
</organism>
<gene>
    <name evidence="4" type="ORF">G7071_16455</name>
</gene>
<dbReference type="Pfam" id="PF02308">
    <property type="entry name" value="MgtC"/>
    <property type="match status" value="1"/>
</dbReference>
<feature type="transmembrane region" description="Helical" evidence="1">
    <location>
        <begin position="384"/>
        <end position="407"/>
    </location>
</feature>
<feature type="transmembrane region" description="Helical" evidence="1">
    <location>
        <begin position="258"/>
        <end position="278"/>
    </location>
</feature>
<dbReference type="Proteomes" id="UP000502035">
    <property type="component" value="Chromosome"/>
</dbReference>
<feature type="transmembrane region" description="Helical" evidence="1">
    <location>
        <begin position="6"/>
        <end position="22"/>
    </location>
</feature>
<keyword evidence="1" id="KW-1133">Transmembrane helix</keyword>
<keyword evidence="5" id="KW-1185">Reference proteome</keyword>
<feature type="transmembrane region" description="Helical" evidence="1">
    <location>
        <begin position="324"/>
        <end position="348"/>
    </location>
</feature>
<keyword evidence="1" id="KW-0472">Membrane</keyword>
<evidence type="ECO:0000259" key="3">
    <source>
        <dbReference type="Pfam" id="PF13194"/>
    </source>
</evidence>
<feature type="transmembrane region" description="Helical" evidence="1">
    <location>
        <begin position="167"/>
        <end position="185"/>
    </location>
</feature>
<feature type="transmembrane region" description="Helical" evidence="1">
    <location>
        <begin position="90"/>
        <end position="117"/>
    </location>
</feature>
<feature type="transmembrane region" description="Helical" evidence="1">
    <location>
        <begin position="42"/>
        <end position="70"/>
    </location>
</feature>
<evidence type="ECO:0000256" key="1">
    <source>
        <dbReference type="SAM" id="Phobius"/>
    </source>
</evidence>
<dbReference type="InterPro" id="IPR049177">
    <property type="entry name" value="MgtC_SapB_SrpB_YhiD_N"/>
</dbReference>
<feature type="transmembrane region" description="Helical" evidence="1">
    <location>
        <begin position="138"/>
        <end position="155"/>
    </location>
</feature>
<accession>A0A6G7YJ68</accession>
<name>A0A6G7YJ68_9ACTN</name>
<evidence type="ECO:0000313" key="5">
    <source>
        <dbReference type="Proteomes" id="UP000502035"/>
    </source>
</evidence>
<feature type="transmembrane region" description="Helical" evidence="1">
    <location>
        <begin position="228"/>
        <end position="246"/>
    </location>
</feature>
<feature type="transmembrane region" description="Helical" evidence="1">
    <location>
        <begin position="197"/>
        <end position="216"/>
    </location>
</feature>
<dbReference type="PANTHER" id="PTHR39084">
    <property type="entry name" value="MEMBRANE PROTEIN-RELATED"/>
    <property type="match status" value="1"/>
</dbReference>
<sequence>MNDIELWQSLGVALAIGLLVGAERERSKPAQGTLGIRTMALLALVGALSTLVQPIVAGGLVAGAVLLVVLGYATSRQRDPGLTTEVAGVAVVGLGALATSRPAAAAALAVAITVLLVSRDALHRFVRETVTEREQADALKFFVAAFVLLPILPSGRFGPYGTWVPQRIWLLVVLITGIGWVGYVATRMLGARRGLMVTGLAGGFVSGTATTGVMAARFRRGEAPLGPALAGASLASVSTLLQLVVVTAIADPRVTARLLPAVVVGSAVLSIEACWLARKQDNATADGAEPTGRPFALVPALVLAGIISVVLPLAVWMEQRYGAAGALAATATGAVADVHGASVAVATLAHDGRVSVSTAVVAVGLGLATNTVGKVVVAGGAGGARFAVTLAACLAPASAAFAAALLLW</sequence>
<dbReference type="AlphaFoldDB" id="A0A6G7YJ68"/>
<dbReference type="KEGG" id="npi:G7071_16455"/>
<dbReference type="PANTHER" id="PTHR39084:SF1">
    <property type="entry name" value="DUF4010 DOMAIN-CONTAINING PROTEIN"/>
    <property type="match status" value="1"/>
</dbReference>
<feature type="domain" description="MgtC/SapB/SrpB/YhiD N-terminal" evidence="2">
    <location>
        <begin position="10"/>
        <end position="124"/>
    </location>
</feature>
<keyword evidence="1" id="KW-0812">Transmembrane</keyword>
<evidence type="ECO:0000313" key="4">
    <source>
        <dbReference type="EMBL" id="QIK76780.1"/>
    </source>
</evidence>
<feature type="transmembrane region" description="Helical" evidence="1">
    <location>
        <begin position="298"/>
        <end position="317"/>
    </location>
</feature>
<dbReference type="Pfam" id="PF13194">
    <property type="entry name" value="DUF4010"/>
    <property type="match status" value="1"/>
</dbReference>